<evidence type="ECO:0000256" key="2">
    <source>
        <dbReference type="ARBA" id="ARBA00022617"/>
    </source>
</evidence>
<dbReference type="GO" id="GO:0009055">
    <property type="term" value="F:electron transfer activity"/>
    <property type="evidence" value="ECO:0007669"/>
    <property type="project" value="InterPro"/>
</dbReference>
<dbReference type="GO" id="GO:0046872">
    <property type="term" value="F:metal ion binding"/>
    <property type="evidence" value="ECO:0007669"/>
    <property type="project" value="UniProtKB-KW"/>
</dbReference>
<keyword evidence="3 6" id="KW-0479">Metal-binding</keyword>
<sequence>MKNIIVGIITFVIFGAMVYTISQGTAFQGGNAAKIIENVSKTQNTGSQPKIQAPMEKSDRDIEAEKIKAMKDKAGNVSTFKVSDNYKRKCASCHGVTGEGAVGLPLFGQSAEQIYTKLLEFKSGKRDNPIMKSAILNLNDNDFKELSTEIGEFKARAEAAK</sequence>
<dbReference type="Gene3D" id="1.10.760.10">
    <property type="entry name" value="Cytochrome c-like domain"/>
    <property type="match status" value="1"/>
</dbReference>
<keyword evidence="9" id="KW-1185">Reference proteome</keyword>
<evidence type="ECO:0000259" key="7">
    <source>
        <dbReference type="PROSITE" id="PS51007"/>
    </source>
</evidence>
<evidence type="ECO:0000313" key="8">
    <source>
        <dbReference type="EMBL" id="AOO64149.1"/>
    </source>
</evidence>
<dbReference type="SUPFAM" id="SSF46626">
    <property type="entry name" value="Cytochrome c"/>
    <property type="match status" value="1"/>
</dbReference>
<accession>A0A1D7TGM8</accession>
<dbReference type="GO" id="GO:0020037">
    <property type="term" value="F:heme binding"/>
    <property type="evidence" value="ECO:0007669"/>
    <property type="project" value="InterPro"/>
</dbReference>
<evidence type="ECO:0000313" key="9">
    <source>
        <dbReference type="Proteomes" id="UP000094609"/>
    </source>
</evidence>
<organism evidence="8 9">
    <name type="scientific">Sulfurospirillum halorespirans DSM 13726</name>
    <dbReference type="NCBI Taxonomy" id="1193502"/>
    <lineage>
        <taxon>Bacteria</taxon>
        <taxon>Pseudomonadati</taxon>
        <taxon>Campylobacterota</taxon>
        <taxon>Epsilonproteobacteria</taxon>
        <taxon>Campylobacterales</taxon>
        <taxon>Sulfurospirillaceae</taxon>
        <taxon>Sulfurospirillum</taxon>
    </lineage>
</organism>
<dbReference type="PATRIC" id="fig|1193502.14.peg.359"/>
<evidence type="ECO:0000256" key="1">
    <source>
        <dbReference type="ARBA" id="ARBA00022448"/>
    </source>
</evidence>
<proteinExistence type="predicted"/>
<keyword evidence="5 6" id="KW-0408">Iron</keyword>
<dbReference type="AlphaFoldDB" id="A0A1D7TGM8"/>
<reference evidence="9" key="1">
    <citation type="submission" date="2016-08" db="EMBL/GenBank/DDBJ databases">
        <title>Complete genome sequence of the organohalide-respiring Epsilonproteobacterium Sulfurospirillum halorespirans.</title>
        <authorList>
            <person name="Goris T."/>
            <person name="Zimmermann J."/>
            <person name="Schenz B."/>
            <person name="Lemos M."/>
            <person name="Hackermueller J."/>
            <person name="Diekert G."/>
        </authorList>
    </citation>
    <scope>NUCLEOTIDE SEQUENCE [LARGE SCALE GENOMIC DNA]</scope>
    <source>
        <strain>DSM 13726</strain>
        <strain evidence="9">PCE-M2</strain>
    </source>
</reference>
<evidence type="ECO:0000256" key="5">
    <source>
        <dbReference type="ARBA" id="ARBA00023004"/>
    </source>
</evidence>
<gene>
    <name evidence="8" type="ORF">SHALO_0352</name>
</gene>
<name>A0A1D7TGM8_9BACT</name>
<dbReference type="PANTHER" id="PTHR33751:SF9">
    <property type="entry name" value="CYTOCHROME C4"/>
    <property type="match status" value="1"/>
</dbReference>
<keyword evidence="2 6" id="KW-0349">Heme</keyword>
<dbReference type="InterPro" id="IPR036909">
    <property type="entry name" value="Cyt_c-like_dom_sf"/>
</dbReference>
<dbReference type="InterPro" id="IPR050597">
    <property type="entry name" value="Cytochrome_c_Oxidase_Subunit"/>
</dbReference>
<dbReference type="RefSeq" id="WP_069477113.1">
    <property type="nucleotide sequence ID" value="NZ_CP017111.1"/>
</dbReference>
<dbReference type="KEGG" id="shal:SHALO_0352"/>
<dbReference type="EMBL" id="CP017111">
    <property type="protein sequence ID" value="AOO64149.1"/>
    <property type="molecule type" value="Genomic_DNA"/>
</dbReference>
<evidence type="ECO:0000256" key="6">
    <source>
        <dbReference type="PROSITE-ProRule" id="PRU00433"/>
    </source>
</evidence>
<evidence type="ECO:0000256" key="3">
    <source>
        <dbReference type="ARBA" id="ARBA00022723"/>
    </source>
</evidence>
<dbReference type="PROSITE" id="PS51007">
    <property type="entry name" value="CYTC"/>
    <property type="match status" value="1"/>
</dbReference>
<dbReference type="Proteomes" id="UP000094609">
    <property type="component" value="Chromosome"/>
</dbReference>
<protein>
    <submittedName>
        <fullName evidence="8">Nitrous oxide reductase heme protein NosC2</fullName>
    </submittedName>
</protein>
<keyword evidence="1" id="KW-0813">Transport</keyword>
<dbReference type="Pfam" id="PF00034">
    <property type="entry name" value="Cytochrom_C"/>
    <property type="match status" value="1"/>
</dbReference>
<feature type="domain" description="Cytochrome c" evidence="7">
    <location>
        <begin position="71"/>
        <end position="154"/>
    </location>
</feature>
<dbReference type="InterPro" id="IPR009056">
    <property type="entry name" value="Cyt_c-like_dom"/>
</dbReference>
<evidence type="ECO:0000256" key="4">
    <source>
        <dbReference type="ARBA" id="ARBA00022982"/>
    </source>
</evidence>
<keyword evidence="4" id="KW-0249">Electron transport</keyword>
<dbReference type="STRING" id="1193502.SHALO_0352"/>
<dbReference type="PANTHER" id="PTHR33751">
    <property type="entry name" value="CBB3-TYPE CYTOCHROME C OXIDASE SUBUNIT FIXP"/>
    <property type="match status" value="1"/>
</dbReference>